<evidence type="ECO:0000313" key="1">
    <source>
        <dbReference type="EMBL" id="BBH85622.1"/>
    </source>
</evidence>
<reference evidence="1" key="1">
    <citation type="submission" date="2018-12" db="EMBL/GenBank/DDBJ databases">
        <title>Novel natural products biosynthetic potential of the class Ktedonobacteria.</title>
        <authorList>
            <person name="Zheng Y."/>
            <person name="Saitou A."/>
            <person name="Wang C.M."/>
            <person name="Toyoda A."/>
            <person name="Minakuchi Y."/>
            <person name="Sekiguchi Y."/>
            <person name="Ueda K."/>
            <person name="Takano H."/>
            <person name="Sakai Y."/>
            <person name="Yokota A."/>
            <person name="Yabe S."/>
        </authorList>
    </citation>
    <scope>NUCLEOTIDE SEQUENCE</scope>
    <source>
        <strain evidence="1">COM3</strain>
    </source>
</reference>
<sequence length="68" mass="7382">MPVLSKRDATILCYVLLNRGGEGRSGACSRLFRCGDGRMVVLLALCLDAGKRRDEPEQNIDGTDDVAL</sequence>
<proteinExistence type="predicted"/>
<gene>
    <name evidence="1" type="ORF">KTC_03730</name>
</gene>
<accession>A0A455SF75</accession>
<dbReference type="AlphaFoldDB" id="A0A455SF75"/>
<dbReference type="EMBL" id="AP019376">
    <property type="protein sequence ID" value="BBH85622.1"/>
    <property type="molecule type" value="Genomic_DNA"/>
</dbReference>
<name>A0A455SF75_9CHLR</name>
<protein>
    <submittedName>
        <fullName evidence="1">Uncharacterized protein</fullName>
    </submittedName>
</protein>
<organism evidence="1">
    <name type="scientific">Thermosporothrix sp. COM3</name>
    <dbReference type="NCBI Taxonomy" id="2490863"/>
    <lineage>
        <taxon>Bacteria</taxon>
        <taxon>Bacillati</taxon>
        <taxon>Chloroflexota</taxon>
        <taxon>Ktedonobacteria</taxon>
        <taxon>Ktedonobacterales</taxon>
        <taxon>Thermosporotrichaceae</taxon>
        <taxon>Thermosporothrix</taxon>
    </lineage>
</organism>